<dbReference type="Pfam" id="PF09711">
    <property type="entry name" value="Cas_Csn2"/>
    <property type="match status" value="1"/>
</dbReference>
<accession>A0A133ZJZ6</accession>
<gene>
    <name evidence="1" type="ORF">HMPREF1866_01990</name>
</gene>
<dbReference type="InterPro" id="IPR038600">
    <property type="entry name" value="Csn2_sf"/>
</dbReference>
<dbReference type="PATRIC" id="fig|467210.3.peg.1968"/>
<dbReference type="RefSeq" id="WP_060931651.1">
    <property type="nucleotide sequence ID" value="NZ_KQ959838.1"/>
</dbReference>
<keyword evidence="2" id="KW-1185">Reference proteome</keyword>
<dbReference type="Gene3D" id="3.40.50.11940">
    <property type="match status" value="2"/>
</dbReference>
<comment type="caution">
    <text evidence="1">The sequence shown here is derived from an EMBL/GenBank/DDBJ whole genome shotgun (WGS) entry which is preliminary data.</text>
</comment>
<dbReference type="EMBL" id="LSDA01000108">
    <property type="protein sequence ID" value="KXB55768.1"/>
    <property type="molecule type" value="Genomic_DNA"/>
</dbReference>
<name>A0A133ZJZ6_9FIRM</name>
<dbReference type="STRING" id="467210.HMPREF1866_01990"/>
<dbReference type="AlphaFoldDB" id="A0A133ZJZ6"/>
<dbReference type="Proteomes" id="UP000070394">
    <property type="component" value="Unassembled WGS sequence"/>
</dbReference>
<dbReference type="OrthoDB" id="2043844at2"/>
<dbReference type="NCBIfam" id="TIGR01866">
    <property type="entry name" value="cas_Csn2"/>
    <property type="match status" value="1"/>
</dbReference>
<protein>
    <submittedName>
        <fullName evidence="1">CRISPR-associated protein, Csn2 family</fullName>
    </submittedName>
</protein>
<organism evidence="1 2">
    <name type="scientific">Lachnoanaerobaculum saburreum</name>
    <dbReference type="NCBI Taxonomy" id="467210"/>
    <lineage>
        <taxon>Bacteria</taxon>
        <taxon>Bacillati</taxon>
        <taxon>Bacillota</taxon>
        <taxon>Clostridia</taxon>
        <taxon>Lachnospirales</taxon>
        <taxon>Lachnospiraceae</taxon>
        <taxon>Lachnoanaerobaculum</taxon>
    </lineage>
</organism>
<evidence type="ECO:0000313" key="1">
    <source>
        <dbReference type="EMBL" id="KXB55768.1"/>
    </source>
</evidence>
<proteinExistence type="predicted"/>
<evidence type="ECO:0000313" key="2">
    <source>
        <dbReference type="Proteomes" id="UP000070394"/>
    </source>
</evidence>
<reference evidence="2" key="1">
    <citation type="submission" date="2016-01" db="EMBL/GenBank/DDBJ databases">
        <authorList>
            <person name="Mitreva M."/>
            <person name="Pepin K.H."/>
            <person name="Mihindukulasuriya K.A."/>
            <person name="Fulton R."/>
            <person name="Fronick C."/>
            <person name="O'Laughlin M."/>
            <person name="Miner T."/>
            <person name="Herter B."/>
            <person name="Rosa B.A."/>
            <person name="Cordes M."/>
            <person name="Tomlinson C."/>
            <person name="Wollam A."/>
            <person name="Palsikar V.B."/>
            <person name="Mardis E.R."/>
            <person name="Wilson R.K."/>
        </authorList>
    </citation>
    <scope>NUCLEOTIDE SEQUENCE [LARGE SCALE GENOMIC DNA]</scope>
    <source>
        <strain evidence="2">DNF00896</strain>
    </source>
</reference>
<dbReference type="InterPro" id="IPR010146">
    <property type="entry name" value="CRISPR-assoc_prot_Csn2-typ"/>
</dbReference>
<sequence length="226" mass="26427">MRIIYAKYGIDLCLEENKITTIVIENPLVMSEVIRDISRQVNGEDGEWILSEQDKIFSIEKSSQFINNPLMVNSNEKRILTRLYKELFEQANTLMYEEYTQINSYIVSFLVRLLDTVPYHLDMEIDMDLTGILKLYGVKMESDGVGVLEVLIDYLRALSSICNIHVIWILNVKQFLTVEEVQQLYEFCFYEKILLINLEGQKNYNLEHEKCVIIDKDLCIIDTSSN</sequence>